<organism evidence="1 2">
    <name type="scientific">Arthrobacter ginkgonis</name>
    <dbReference type="NCBI Taxonomy" id="1630594"/>
    <lineage>
        <taxon>Bacteria</taxon>
        <taxon>Bacillati</taxon>
        <taxon>Actinomycetota</taxon>
        <taxon>Actinomycetes</taxon>
        <taxon>Micrococcales</taxon>
        <taxon>Micrococcaceae</taxon>
        <taxon>Arthrobacter</taxon>
    </lineage>
</organism>
<dbReference type="Proteomes" id="UP001500752">
    <property type="component" value="Unassembled WGS sequence"/>
</dbReference>
<dbReference type="InterPro" id="IPR007438">
    <property type="entry name" value="DUF488"/>
</dbReference>
<accession>A0ABP7BQF1</accession>
<comment type="caution">
    <text evidence="1">The sequence shown here is derived from an EMBL/GenBank/DDBJ whole genome shotgun (WGS) entry which is preliminary data.</text>
</comment>
<protein>
    <submittedName>
        <fullName evidence="1">DUF488 domain-containing protein</fullName>
    </submittedName>
</protein>
<reference evidence="2" key="1">
    <citation type="journal article" date="2019" name="Int. J. Syst. Evol. Microbiol.">
        <title>The Global Catalogue of Microorganisms (GCM) 10K type strain sequencing project: providing services to taxonomists for standard genome sequencing and annotation.</title>
        <authorList>
            <consortium name="The Broad Institute Genomics Platform"/>
            <consortium name="The Broad Institute Genome Sequencing Center for Infectious Disease"/>
            <person name="Wu L."/>
            <person name="Ma J."/>
        </authorList>
    </citation>
    <scope>NUCLEOTIDE SEQUENCE [LARGE SCALE GENOMIC DNA]</scope>
    <source>
        <strain evidence="2">JCM 30742</strain>
    </source>
</reference>
<dbReference type="Pfam" id="PF04343">
    <property type="entry name" value="DUF488"/>
    <property type="match status" value="1"/>
</dbReference>
<dbReference type="EMBL" id="BAABEO010000001">
    <property type="protein sequence ID" value="GAA3666564.1"/>
    <property type="molecule type" value="Genomic_DNA"/>
</dbReference>
<dbReference type="RefSeq" id="WP_345147764.1">
    <property type="nucleotide sequence ID" value="NZ_BAABEO010000001.1"/>
</dbReference>
<dbReference type="InterPro" id="IPR014519">
    <property type="entry name" value="UCP024492"/>
</dbReference>
<dbReference type="PIRSF" id="PIRSF024492">
    <property type="entry name" value="UCP024492"/>
    <property type="match status" value="1"/>
</dbReference>
<keyword evidence="2" id="KW-1185">Reference proteome</keyword>
<dbReference type="PANTHER" id="PTHR39337:SF1">
    <property type="entry name" value="BLR5642 PROTEIN"/>
    <property type="match status" value="1"/>
</dbReference>
<proteinExistence type="predicted"/>
<dbReference type="PANTHER" id="PTHR39337">
    <property type="entry name" value="BLR5642 PROTEIN"/>
    <property type="match status" value="1"/>
</dbReference>
<evidence type="ECO:0000313" key="1">
    <source>
        <dbReference type="EMBL" id="GAA3666564.1"/>
    </source>
</evidence>
<sequence>MSTTTIYTVGHSTLALEDFVALLKAHGIRNLVDVRTVPTSRHNPQFNQDNLAGGLREAGLTYRHVAALGGLRHSRKDSENTAWRNTSFRGYADYMQTPEFAEAVEDLAERAHTNDLAIMCAEAVPWRCHRSLIGDALLVRSVQVLDIMSPTSAKPHTMTSFAKVQGKRITYPEQ</sequence>
<name>A0ABP7BQF1_9MICC</name>
<gene>
    <name evidence="1" type="ORF">GCM10023081_01830</name>
</gene>
<evidence type="ECO:0000313" key="2">
    <source>
        <dbReference type="Proteomes" id="UP001500752"/>
    </source>
</evidence>